<dbReference type="RefSeq" id="WP_073385717.1">
    <property type="nucleotide sequence ID" value="NZ_FQXK01000006.1"/>
</dbReference>
<dbReference type="SUPFAM" id="SSF53590">
    <property type="entry name" value="Nucleoside hydrolase"/>
    <property type="match status" value="1"/>
</dbReference>
<dbReference type="STRING" id="1121131.SAMN02745229_00810"/>
<dbReference type="EMBL" id="FQXK01000006">
    <property type="protein sequence ID" value="SHH68572.1"/>
    <property type="molecule type" value="Genomic_DNA"/>
</dbReference>
<dbReference type="Pfam" id="PF01156">
    <property type="entry name" value="IU_nuc_hydro"/>
    <property type="match status" value="1"/>
</dbReference>
<dbReference type="Gene3D" id="3.90.245.10">
    <property type="entry name" value="Ribonucleoside hydrolase-like"/>
    <property type="match status" value="1"/>
</dbReference>
<gene>
    <name evidence="3" type="ORF">SAMN02745229_00810</name>
</gene>
<dbReference type="GO" id="GO:0016799">
    <property type="term" value="F:hydrolase activity, hydrolyzing N-glycosyl compounds"/>
    <property type="evidence" value="ECO:0007669"/>
    <property type="project" value="InterPro"/>
</dbReference>
<sequence>MKKSWVAVLGIIILIANTIKVPVVEAKEPSDTLSDYRDIFKDALNEAKQEVGPEEDYSGMTDQEIQEAKEQKEAEDNKAREEAQEEVENIQDDLKQEQAQTGPVGIILDVDMSTDIDDVTAVRIAQELEYQGLCHIIGFAYCSKNPSGNNIKAAEGIMDYAGLTTVPVSKAAVSYEYGGNGDYWGVLWQYKTTNHPVYDNAVTMYKEVLSSYNGKIRIVTTGFLTNIRELLKDPEGFELVKNKVDAIYITGGEYQGLCYNLSYDDTRIGSTDYVTRNSPVPLYFTMDVLGAIRCGGHLTKIDTANSDILSKAYAQFGLEDGQSYGNCDGTAVYCAVTQDTSYGGYFVAVPCNFSINFNNGGVITQTRSDAYTGIYMLEATYAKDKYELYGSSTYTNLFDSLLEADYLRRHQ</sequence>
<dbReference type="OrthoDB" id="9797882at2"/>
<dbReference type="PANTHER" id="PTHR43264">
    <property type="match status" value="1"/>
</dbReference>
<dbReference type="PANTHER" id="PTHR43264:SF1">
    <property type="entry name" value="INOSINE_URIDINE-PREFERRING NUCLEOSIDE HYDROLASE DOMAIN-CONTAINING PROTEIN"/>
    <property type="match status" value="1"/>
</dbReference>
<protein>
    <submittedName>
        <fullName evidence="3">Inosine-uridine preferring nucleoside hydrolase</fullName>
    </submittedName>
</protein>
<dbReference type="Proteomes" id="UP000184278">
    <property type="component" value="Unassembled WGS sequence"/>
</dbReference>
<evidence type="ECO:0000256" key="1">
    <source>
        <dbReference type="SAM" id="MobiDB-lite"/>
    </source>
</evidence>
<proteinExistence type="predicted"/>
<dbReference type="InterPro" id="IPR001910">
    <property type="entry name" value="Inosine/uridine_hydrolase_dom"/>
</dbReference>
<dbReference type="InterPro" id="IPR036452">
    <property type="entry name" value="Ribo_hydro-like"/>
</dbReference>
<keyword evidence="4" id="KW-1185">Reference proteome</keyword>
<evidence type="ECO:0000313" key="3">
    <source>
        <dbReference type="EMBL" id="SHH68572.1"/>
    </source>
</evidence>
<feature type="domain" description="Inosine/uridine-preferring nucleoside hydrolase" evidence="2">
    <location>
        <begin position="106"/>
        <end position="255"/>
    </location>
</feature>
<organism evidence="3 4">
    <name type="scientific">Butyrivibrio fibrisolvens DSM 3071</name>
    <dbReference type="NCBI Taxonomy" id="1121131"/>
    <lineage>
        <taxon>Bacteria</taxon>
        <taxon>Bacillati</taxon>
        <taxon>Bacillota</taxon>
        <taxon>Clostridia</taxon>
        <taxon>Lachnospirales</taxon>
        <taxon>Lachnospiraceae</taxon>
        <taxon>Butyrivibrio</taxon>
    </lineage>
</organism>
<name>A0A1M5UZZ7_BUTFI</name>
<evidence type="ECO:0000313" key="4">
    <source>
        <dbReference type="Proteomes" id="UP000184278"/>
    </source>
</evidence>
<feature type="region of interest" description="Disordered" evidence="1">
    <location>
        <begin position="69"/>
        <end position="91"/>
    </location>
</feature>
<accession>A0A1M5UZZ7</accession>
<dbReference type="GeneID" id="89511593"/>
<keyword evidence="3" id="KW-0378">Hydrolase</keyword>
<dbReference type="AlphaFoldDB" id="A0A1M5UZZ7"/>
<evidence type="ECO:0000259" key="2">
    <source>
        <dbReference type="Pfam" id="PF01156"/>
    </source>
</evidence>
<reference evidence="4" key="1">
    <citation type="submission" date="2016-11" db="EMBL/GenBank/DDBJ databases">
        <authorList>
            <person name="Varghese N."/>
            <person name="Submissions S."/>
        </authorList>
    </citation>
    <scope>NUCLEOTIDE SEQUENCE [LARGE SCALE GENOMIC DNA]</scope>
    <source>
        <strain evidence="4">DSM 3071</strain>
    </source>
</reference>
<feature type="compositionally biased region" description="Basic and acidic residues" evidence="1">
    <location>
        <begin position="69"/>
        <end position="82"/>
    </location>
</feature>